<evidence type="ECO:0000256" key="4">
    <source>
        <dbReference type="SAM" id="Phobius"/>
    </source>
</evidence>
<dbReference type="AlphaFoldDB" id="A0A8G2FY35"/>
<dbReference type="Gene3D" id="3.90.76.10">
    <property type="entry name" value="Dipeptide-binding Protein, Domain 1"/>
    <property type="match status" value="1"/>
</dbReference>
<organism evidence="6 7">
    <name type="scientific">Picrophilus torridus (strain ATCC 700027 / DSM 9790 / JCM 10055 / NBRC 100828 / KAW 2/3)</name>
    <dbReference type="NCBI Taxonomy" id="1122961"/>
    <lineage>
        <taxon>Archaea</taxon>
        <taxon>Methanobacteriati</taxon>
        <taxon>Thermoplasmatota</taxon>
        <taxon>Thermoplasmata</taxon>
        <taxon>Thermoplasmatales</taxon>
        <taxon>Picrophilaceae</taxon>
        <taxon>Picrophilus</taxon>
    </lineage>
</organism>
<dbReference type="GO" id="GO:1904680">
    <property type="term" value="F:peptide transmembrane transporter activity"/>
    <property type="evidence" value="ECO:0007669"/>
    <property type="project" value="TreeGrafter"/>
</dbReference>
<dbReference type="Pfam" id="PF00496">
    <property type="entry name" value="SBP_bac_5"/>
    <property type="match status" value="1"/>
</dbReference>
<sequence>MNRYIKNKILISILIVFILLATSFFTGNVNSNNNIQEGYLTSGSFNNIYTLGEVGDINYLNIFRAEGVCDFFLLNEIYQSPAIMMPNQSIEPWLASCYHEYNVSDKNIKTFDPVTGTNENVSYIWLLKIRPGIAWTDITGKNMDSTYVFTNYTEFNSTSGNVYKYRYKDFYNVETGKNQTWNNITMKTYYLQAADIILSWKILFDSFDYTGEFQNIVNIVPLNNLTVEYYLDNQSSSFVPCTLTVPVIPYHIWINHDYSSTPGLWNYSPNLPADSSYNSWNLDYNPVTGIAGGLVGNGPFMIVNGSSYAGRILFNNYWELSKNPSFFTVKYKNLGMYYPKISGIKMIFFAEYSAAVAAESKGEIYSIVLPPPPSFIPTLKAIPDTYIYDKVSTGYNYVQMNSMEAPYNITAFRQAIEYAVNKNYIASVVFQGYDIPGTSVVPVSDTLWHDNNIPAYNYNPNLSMRIISEIKGMHFINNHWYYHNKMVTADIQVASASIDPNIVEAMEVIAQELDSIGIKTTVTEEASETACQNTIDYNFNMITCPITGIAGYPGGFFLEFYNIQGNGTGLYYGPFTSMAFNNRTYTGSQITSLLNNLTEELNSESSVDKMINTSDEIQLIAADEATIINLGYKIDTIPITNSTFTGIIKDNLGIESFWYWNFLSLHYKSFTQGKLRTGIGIYVSTNSELYYNGQYGNATVSVRYQNGTPVYHAMVFIGESPPGIILNVSSTTGFTNNYGTYKFEFKIIDDNQLIYSPGYMNSINITATADLNGYRPVSNYTDIYASPHQIRLIMSGSTVLYPGKYDYINITVLNGSKPVSGYSYNIQVPSGALKIYPMPGQGIYNTSNNYIGIAENATLINYNITGVYGETGSNGIIELKLGCNNSLNFTANGDLIHTWIFLGNYSSGVSMPGESGYTPIMELGSQLHGNYGDEEPVEIPLTVSKYIVPDIRIDYSMNSNGTYNISAYASLNKEPLNNYNISLTAQNMLGPNRGFFSDSVNGFNPNSYFASTLMPEVNITTVNGYANTTFYPWFYIPLENPYNNEFITFIKDNITSMYTPADDFIISAISQNSSASSIIYSNQSIIQKPVKTYININISNSVRIENSFILDSGDHVLNIILTSGSLYGPGINGTYEFIYNGRSSNYTAVNGESHYLLNVNKNTSIEIVYNGTVYKYNIYANTYIINRNSIYLYLMIIFIVAFIIAMLLLIIKRNH</sequence>
<gene>
    <name evidence="6" type="ORF">SAMN02745355_1503</name>
</gene>
<keyword evidence="7" id="KW-1185">Reference proteome</keyword>
<proteinExistence type="inferred from homology"/>
<dbReference type="GO" id="GO:0015833">
    <property type="term" value="P:peptide transport"/>
    <property type="evidence" value="ECO:0007669"/>
    <property type="project" value="TreeGrafter"/>
</dbReference>
<reference evidence="6 7" key="1">
    <citation type="submission" date="2017-04" db="EMBL/GenBank/DDBJ databases">
        <authorList>
            <person name="Varghese N."/>
            <person name="Submissions S."/>
        </authorList>
    </citation>
    <scope>NUCLEOTIDE SEQUENCE [LARGE SCALE GENOMIC DNA]</scope>
    <source>
        <strain evidence="6 7">DSM 9789</strain>
    </source>
</reference>
<evidence type="ECO:0000313" key="7">
    <source>
        <dbReference type="Proteomes" id="UP000192315"/>
    </source>
</evidence>
<keyword evidence="4" id="KW-0472">Membrane</keyword>
<evidence type="ECO:0000313" key="6">
    <source>
        <dbReference type="EMBL" id="SMD31553.1"/>
    </source>
</evidence>
<dbReference type="Proteomes" id="UP000192315">
    <property type="component" value="Unassembled WGS sequence"/>
</dbReference>
<evidence type="ECO:0000256" key="3">
    <source>
        <dbReference type="ARBA" id="ARBA00022729"/>
    </source>
</evidence>
<dbReference type="PANTHER" id="PTHR30290:SF9">
    <property type="entry name" value="OLIGOPEPTIDE-BINDING PROTEIN APPA"/>
    <property type="match status" value="1"/>
</dbReference>
<dbReference type="SUPFAM" id="SSF53850">
    <property type="entry name" value="Periplasmic binding protein-like II"/>
    <property type="match status" value="1"/>
</dbReference>
<dbReference type="InterPro" id="IPR039424">
    <property type="entry name" value="SBP_5"/>
</dbReference>
<feature type="domain" description="Solute-binding protein family 5" evidence="5">
    <location>
        <begin position="125"/>
        <end position="564"/>
    </location>
</feature>
<dbReference type="Gene3D" id="3.40.190.10">
    <property type="entry name" value="Periplasmic binding protein-like II"/>
    <property type="match status" value="1"/>
</dbReference>
<name>A0A8G2FY35_PICTO</name>
<evidence type="ECO:0000259" key="5">
    <source>
        <dbReference type="Pfam" id="PF00496"/>
    </source>
</evidence>
<evidence type="ECO:0000256" key="1">
    <source>
        <dbReference type="ARBA" id="ARBA00005695"/>
    </source>
</evidence>
<accession>A0A8G2FY35</accession>
<dbReference type="Gene3D" id="3.10.105.10">
    <property type="entry name" value="Dipeptide-binding Protein, Domain 3"/>
    <property type="match status" value="1"/>
</dbReference>
<keyword evidence="3" id="KW-0732">Signal</keyword>
<dbReference type="InterPro" id="IPR000914">
    <property type="entry name" value="SBP_5_dom"/>
</dbReference>
<keyword evidence="4" id="KW-1133">Transmembrane helix</keyword>
<feature type="transmembrane region" description="Helical" evidence="4">
    <location>
        <begin position="1190"/>
        <end position="1211"/>
    </location>
</feature>
<dbReference type="RefSeq" id="WP_084273224.1">
    <property type="nucleotide sequence ID" value="NZ_FWYE01000004.1"/>
</dbReference>
<comment type="caution">
    <text evidence="6">The sequence shown here is derived from an EMBL/GenBank/DDBJ whole genome shotgun (WGS) entry which is preliminary data.</text>
</comment>
<evidence type="ECO:0000256" key="2">
    <source>
        <dbReference type="ARBA" id="ARBA00022448"/>
    </source>
</evidence>
<dbReference type="CDD" id="cd00995">
    <property type="entry name" value="PBP2_NikA_DppA_OppA_like"/>
    <property type="match status" value="1"/>
</dbReference>
<dbReference type="EMBL" id="FWYE01000004">
    <property type="protein sequence ID" value="SMD31553.1"/>
    <property type="molecule type" value="Genomic_DNA"/>
</dbReference>
<keyword evidence="4" id="KW-0812">Transmembrane</keyword>
<protein>
    <submittedName>
        <fullName evidence="6">ABC-type transport system, substrate-binding protein</fullName>
    </submittedName>
</protein>
<dbReference type="PANTHER" id="PTHR30290">
    <property type="entry name" value="PERIPLASMIC BINDING COMPONENT OF ABC TRANSPORTER"/>
    <property type="match status" value="1"/>
</dbReference>
<keyword evidence="2" id="KW-0813">Transport</keyword>
<comment type="similarity">
    <text evidence="1">Belongs to the bacterial solute-binding protein 5 family.</text>
</comment>